<reference evidence="6" key="1">
    <citation type="journal article" date="2019" name="Int. J. Syst. Evol. Microbiol.">
        <title>The Global Catalogue of Microorganisms (GCM) 10K type strain sequencing project: providing services to taxonomists for standard genome sequencing and annotation.</title>
        <authorList>
            <consortium name="The Broad Institute Genomics Platform"/>
            <consortium name="The Broad Institute Genome Sequencing Center for Infectious Disease"/>
            <person name="Wu L."/>
            <person name="Ma J."/>
        </authorList>
    </citation>
    <scope>NUCLEOTIDE SEQUENCE [LARGE SCALE GENOMIC DNA]</scope>
    <source>
        <strain evidence="6">JCM 15089</strain>
    </source>
</reference>
<dbReference type="EMBL" id="BAAADD010000008">
    <property type="protein sequence ID" value="GAA0579181.1"/>
    <property type="molecule type" value="Genomic_DNA"/>
</dbReference>
<evidence type="ECO:0000313" key="6">
    <source>
        <dbReference type="Proteomes" id="UP001499951"/>
    </source>
</evidence>
<feature type="chain" id="PRO_5045352126" description="Peptidase S1 domain-containing protein" evidence="3">
    <location>
        <begin position="23"/>
        <end position="413"/>
    </location>
</feature>
<feature type="domain" description="Peptidase S1" evidence="4">
    <location>
        <begin position="60"/>
        <end position="374"/>
    </location>
</feature>
<feature type="signal peptide" evidence="3">
    <location>
        <begin position="1"/>
        <end position="22"/>
    </location>
</feature>
<dbReference type="Pfam" id="PF00089">
    <property type="entry name" value="Trypsin"/>
    <property type="match status" value="2"/>
</dbReference>
<dbReference type="InterPro" id="IPR043504">
    <property type="entry name" value="Peptidase_S1_PA_chymotrypsin"/>
</dbReference>
<evidence type="ECO:0000256" key="1">
    <source>
        <dbReference type="ARBA" id="ARBA00023157"/>
    </source>
</evidence>
<sequence length="413" mass="42266">MKKSALLCAVAVGVLLTAAASASPVKVNTFKPQPLLSLSTQPDLLNPNGTVNKSSPYLAGVGGTAAYTGVGTIQIKSEKSGAGAFYCTGSMISPTLVLTAAHCVNNPEIGRIKQMQFAVPNGRPLFGASPAPNTGPLAVSVGGAFTTLPGWNFSTLGEDLAVVKLDAPITGVETYSIYRGDPLGHQTTIVGTGTAGWGSVGVDSETGYAGGLFDLRKRVGDNIFELYATPFFEAIAAHFGINEIPTGPSNGVIMYDFDSGLAANDVFGQLCSFADPALKSLCVTQTGLPNEVGAAPGDSGGPLFIGDQIAGITSWGQTGAILSFDGTYIYCGGPHDIDVSVNVDNGSCTDSSFGEFNGATNVSAFQSWVDAVLAGKVEFERVPEPATLALVLGGLAGLVRRRRAQPSTGSKAG</sequence>
<dbReference type="InterPro" id="IPR001254">
    <property type="entry name" value="Trypsin_dom"/>
</dbReference>
<dbReference type="InterPro" id="IPR051333">
    <property type="entry name" value="CLIP_Serine_Protease"/>
</dbReference>
<gene>
    <name evidence="5" type="ORF">GCM10008942_30090</name>
</gene>
<dbReference type="PANTHER" id="PTHR24260:SF136">
    <property type="entry name" value="GH08193P-RELATED"/>
    <property type="match status" value="1"/>
</dbReference>
<evidence type="ECO:0000256" key="3">
    <source>
        <dbReference type="SAM" id="SignalP"/>
    </source>
</evidence>
<dbReference type="NCBIfam" id="TIGR02595">
    <property type="entry name" value="PEP_CTERM"/>
    <property type="match status" value="1"/>
</dbReference>
<keyword evidence="1" id="KW-1015">Disulfide bond</keyword>
<dbReference type="PROSITE" id="PS00135">
    <property type="entry name" value="TRYPSIN_SER"/>
    <property type="match status" value="1"/>
</dbReference>
<dbReference type="InterPro" id="IPR033116">
    <property type="entry name" value="TRYPSIN_SER"/>
</dbReference>
<dbReference type="InterPro" id="IPR009003">
    <property type="entry name" value="Peptidase_S1_PA"/>
</dbReference>
<keyword evidence="2" id="KW-0378">Hydrolase</keyword>
<dbReference type="Proteomes" id="UP001499951">
    <property type="component" value="Unassembled WGS sequence"/>
</dbReference>
<evidence type="ECO:0000256" key="2">
    <source>
        <dbReference type="RuleBase" id="RU363034"/>
    </source>
</evidence>
<protein>
    <recommendedName>
        <fullName evidence="4">Peptidase S1 domain-containing protein</fullName>
    </recommendedName>
</protein>
<keyword evidence="2" id="KW-0720">Serine protease</keyword>
<dbReference type="RefSeq" id="WP_166936877.1">
    <property type="nucleotide sequence ID" value="NZ_BAAADD010000008.1"/>
</dbReference>
<dbReference type="InterPro" id="IPR001314">
    <property type="entry name" value="Peptidase_S1A"/>
</dbReference>
<dbReference type="PRINTS" id="PR00722">
    <property type="entry name" value="CHYMOTRYPSIN"/>
</dbReference>
<keyword evidence="3" id="KW-0732">Signal</keyword>
<dbReference type="InterPro" id="IPR018114">
    <property type="entry name" value="TRYPSIN_HIS"/>
</dbReference>
<dbReference type="PROSITE" id="PS50240">
    <property type="entry name" value="TRYPSIN_DOM"/>
    <property type="match status" value="1"/>
</dbReference>
<evidence type="ECO:0000313" key="5">
    <source>
        <dbReference type="EMBL" id="GAA0579181.1"/>
    </source>
</evidence>
<keyword evidence="2" id="KW-0645">Protease</keyword>
<name>A0ABP3Q5S9_9PROT</name>
<dbReference type="PANTHER" id="PTHR24260">
    <property type="match status" value="1"/>
</dbReference>
<dbReference type="Pfam" id="PF07589">
    <property type="entry name" value="PEP-CTERM"/>
    <property type="match status" value="1"/>
</dbReference>
<evidence type="ECO:0000259" key="4">
    <source>
        <dbReference type="PROSITE" id="PS50240"/>
    </source>
</evidence>
<dbReference type="Gene3D" id="2.40.10.10">
    <property type="entry name" value="Trypsin-like serine proteases"/>
    <property type="match status" value="2"/>
</dbReference>
<comment type="caution">
    <text evidence="5">The sequence shown here is derived from an EMBL/GenBank/DDBJ whole genome shotgun (WGS) entry which is preliminary data.</text>
</comment>
<dbReference type="PROSITE" id="PS00134">
    <property type="entry name" value="TRYPSIN_HIS"/>
    <property type="match status" value="1"/>
</dbReference>
<dbReference type="SMART" id="SM00020">
    <property type="entry name" value="Tryp_SPc"/>
    <property type="match status" value="1"/>
</dbReference>
<accession>A0ABP3Q5S9</accession>
<keyword evidence="6" id="KW-1185">Reference proteome</keyword>
<organism evidence="5 6">
    <name type="scientific">Rhizomicrobium electricum</name>
    <dbReference type="NCBI Taxonomy" id="480070"/>
    <lineage>
        <taxon>Bacteria</taxon>
        <taxon>Pseudomonadati</taxon>
        <taxon>Pseudomonadota</taxon>
        <taxon>Alphaproteobacteria</taxon>
        <taxon>Micropepsales</taxon>
        <taxon>Micropepsaceae</taxon>
        <taxon>Rhizomicrobium</taxon>
    </lineage>
</organism>
<dbReference type="InterPro" id="IPR013424">
    <property type="entry name" value="Ice-binding_C"/>
</dbReference>
<proteinExistence type="predicted"/>
<dbReference type="SUPFAM" id="SSF50494">
    <property type="entry name" value="Trypsin-like serine proteases"/>
    <property type="match status" value="1"/>
</dbReference>